<protein>
    <submittedName>
        <fullName evidence="1">Proliferation-associated protein 2G4</fullName>
    </submittedName>
</protein>
<dbReference type="AlphaFoldDB" id="A0A4D9E7G3"/>
<organism evidence="1 2">
    <name type="scientific">Platysternon megacephalum</name>
    <name type="common">big-headed turtle</name>
    <dbReference type="NCBI Taxonomy" id="55544"/>
    <lineage>
        <taxon>Eukaryota</taxon>
        <taxon>Metazoa</taxon>
        <taxon>Chordata</taxon>
        <taxon>Craniata</taxon>
        <taxon>Vertebrata</taxon>
        <taxon>Euteleostomi</taxon>
        <taxon>Archelosauria</taxon>
        <taxon>Testudinata</taxon>
        <taxon>Testudines</taxon>
        <taxon>Cryptodira</taxon>
        <taxon>Durocryptodira</taxon>
        <taxon>Testudinoidea</taxon>
        <taxon>Platysternidae</taxon>
        <taxon>Platysternon</taxon>
    </lineage>
</organism>
<keyword evidence="2" id="KW-1185">Reference proteome</keyword>
<proteinExistence type="predicted"/>
<evidence type="ECO:0000313" key="2">
    <source>
        <dbReference type="Proteomes" id="UP000297703"/>
    </source>
</evidence>
<dbReference type="EMBL" id="QXTE01000145">
    <property type="protein sequence ID" value="TFK04148.1"/>
    <property type="molecule type" value="Genomic_DNA"/>
</dbReference>
<reference evidence="1 2" key="1">
    <citation type="submission" date="2019-04" db="EMBL/GenBank/DDBJ databases">
        <title>Draft genome of the big-headed turtle Platysternon megacephalum.</title>
        <authorList>
            <person name="Gong S."/>
        </authorList>
    </citation>
    <scope>NUCLEOTIDE SEQUENCE [LARGE SCALE GENOMIC DNA]</scope>
    <source>
        <strain evidence="1">DO16091913</strain>
        <tissue evidence="1">Muscle</tissue>
    </source>
</reference>
<dbReference type="Proteomes" id="UP000297703">
    <property type="component" value="Unassembled WGS sequence"/>
</dbReference>
<gene>
    <name evidence="1" type="ORF">DR999_PMT13416</name>
</gene>
<name>A0A4D9E7G3_9SAUR</name>
<evidence type="ECO:0000313" key="1">
    <source>
        <dbReference type="EMBL" id="TFK04148.1"/>
    </source>
</evidence>
<accession>A0A4D9E7G3</accession>
<reference evidence="1 2" key="2">
    <citation type="submission" date="2019-04" db="EMBL/GenBank/DDBJ databases">
        <title>The genome sequence of big-headed turtle.</title>
        <authorList>
            <person name="Gong S."/>
        </authorList>
    </citation>
    <scope>NUCLEOTIDE SEQUENCE [LARGE SCALE GENOMIC DNA]</scope>
    <source>
        <strain evidence="1">DO16091913</strain>
        <tissue evidence="1">Muscle</tissue>
    </source>
</reference>
<sequence length="51" mass="6004">MLVEREKHFREVNETLAFYERQLSFFITKPFGPAQFITNPGLQGSIAFFHL</sequence>
<comment type="caution">
    <text evidence="1">The sequence shown here is derived from an EMBL/GenBank/DDBJ whole genome shotgun (WGS) entry which is preliminary data.</text>
</comment>